<dbReference type="GO" id="GO:0009507">
    <property type="term" value="C:chloroplast"/>
    <property type="evidence" value="ECO:0007669"/>
    <property type="project" value="UniProtKB-SubCell"/>
</dbReference>
<dbReference type="InterPro" id="IPR016951">
    <property type="entry name" value="Haem_Oase_decyc_pln"/>
</dbReference>
<keyword evidence="6" id="KW-0809">Transit peptide</keyword>
<dbReference type="PANTHER" id="PTHR35703">
    <property type="entry name" value="HEME OXYGENASE 1, CHLOROPLASTIC-RELATED"/>
    <property type="match status" value="1"/>
</dbReference>
<sequence>MASVATQTAAPVPSGEEVKEFMVEMRARAMRLHSKDQSWEGMAEALEPPVATWNPTVEGYISYLVDMKLVFGTLEAVVNRAAIPWYAELQNNGLERSEALKKDLEWFSQQGYTIPQPAAPGIAYSSFLEEVSEKDPQAFTCHFYNAYFGLAGGGRIIGRKVAEKILSNKEMDLYKLDNKVLQEVRGKLNKVTSAWSREEKDNCLAEIEKSFVYSRRNVAIVVW</sequence>
<dbReference type="GO" id="GO:0006788">
    <property type="term" value="P:heme oxidation"/>
    <property type="evidence" value="ECO:0007669"/>
    <property type="project" value="InterPro"/>
</dbReference>
<dbReference type="CDD" id="cd19165">
    <property type="entry name" value="HemeO"/>
    <property type="match status" value="1"/>
</dbReference>
<dbReference type="GO" id="GO:0010024">
    <property type="term" value="P:phytochromobilin biosynthetic process"/>
    <property type="evidence" value="ECO:0007669"/>
    <property type="project" value="TreeGrafter"/>
</dbReference>
<dbReference type="InterPro" id="IPR002051">
    <property type="entry name" value="Haem_Oase"/>
</dbReference>
<dbReference type="EMBL" id="BQKI01000097">
    <property type="protein sequence ID" value="GJN38768.1"/>
    <property type="molecule type" value="Genomic_DNA"/>
</dbReference>
<keyword evidence="3" id="KW-0150">Chloroplast</keyword>
<evidence type="ECO:0000256" key="6">
    <source>
        <dbReference type="ARBA" id="ARBA00022946"/>
    </source>
</evidence>
<comment type="similarity">
    <text evidence="2">Belongs to the heme oxygenase family.</text>
</comment>
<gene>
    <name evidence="7" type="primary">gb27839</name>
    <name evidence="7" type="ORF">PR202_gb27839</name>
</gene>
<dbReference type="InterPro" id="IPR016084">
    <property type="entry name" value="Haem_Oase-like_multi-hlx"/>
</dbReference>
<evidence type="ECO:0000256" key="3">
    <source>
        <dbReference type="ARBA" id="ARBA00022528"/>
    </source>
</evidence>
<comment type="subcellular location">
    <subcellularLocation>
        <location evidence="1">Plastid</location>
        <location evidence="1">Chloroplast</location>
    </subcellularLocation>
</comment>
<protein>
    <submittedName>
        <fullName evidence="7">Uncharacterized protein</fullName>
    </submittedName>
</protein>
<keyword evidence="8" id="KW-1185">Reference proteome</keyword>
<dbReference type="GO" id="GO:0015979">
    <property type="term" value="P:photosynthesis"/>
    <property type="evidence" value="ECO:0007669"/>
    <property type="project" value="UniProtKB-KW"/>
</dbReference>
<reference evidence="7" key="2">
    <citation type="submission" date="2021-12" db="EMBL/GenBank/DDBJ databases">
        <title>Resequencing data analysis of finger millet.</title>
        <authorList>
            <person name="Hatakeyama M."/>
            <person name="Aluri S."/>
            <person name="Balachadran M.T."/>
            <person name="Sivarajan S.R."/>
            <person name="Poveda L."/>
            <person name="Shimizu-Inatsugi R."/>
            <person name="Schlapbach R."/>
            <person name="Sreeman S.M."/>
            <person name="Shimizu K.K."/>
        </authorList>
    </citation>
    <scope>NUCLEOTIDE SEQUENCE</scope>
</reference>
<dbReference type="Proteomes" id="UP001054889">
    <property type="component" value="Unassembled WGS sequence"/>
</dbReference>
<dbReference type="Pfam" id="PF01126">
    <property type="entry name" value="Heme_oxygenase"/>
    <property type="match status" value="1"/>
</dbReference>
<dbReference type="SUPFAM" id="SSF48613">
    <property type="entry name" value="Heme oxygenase-like"/>
    <property type="match status" value="1"/>
</dbReference>
<evidence type="ECO:0000313" key="8">
    <source>
        <dbReference type="Proteomes" id="UP001054889"/>
    </source>
</evidence>
<dbReference type="GO" id="GO:0004392">
    <property type="term" value="F:heme oxygenase (decyclizing) activity"/>
    <property type="evidence" value="ECO:0007669"/>
    <property type="project" value="InterPro"/>
</dbReference>
<comment type="caution">
    <text evidence="7">The sequence shown here is derived from an EMBL/GenBank/DDBJ whole genome shotgun (WGS) entry which is preliminary data.</text>
</comment>
<dbReference type="AlphaFoldDB" id="A0AAV5FVI7"/>
<evidence type="ECO:0000256" key="1">
    <source>
        <dbReference type="ARBA" id="ARBA00004229"/>
    </source>
</evidence>
<evidence type="ECO:0000313" key="7">
    <source>
        <dbReference type="EMBL" id="GJN38768.1"/>
    </source>
</evidence>
<dbReference type="InterPro" id="IPR016053">
    <property type="entry name" value="Haem_Oase-like"/>
</dbReference>
<name>A0AAV5FVI7_ELECO</name>
<evidence type="ECO:0000256" key="5">
    <source>
        <dbReference type="ARBA" id="ARBA00022640"/>
    </source>
</evidence>
<evidence type="ECO:0000256" key="2">
    <source>
        <dbReference type="ARBA" id="ARBA00006134"/>
    </source>
</evidence>
<organism evidence="7 8">
    <name type="scientific">Eleusine coracana subsp. coracana</name>
    <dbReference type="NCBI Taxonomy" id="191504"/>
    <lineage>
        <taxon>Eukaryota</taxon>
        <taxon>Viridiplantae</taxon>
        <taxon>Streptophyta</taxon>
        <taxon>Embryophyta</taxon>
        <taxon>Tracheophyta</taxon>
        <taxon>Spermatophyta</taxon>
        <taxon>Magnoliopsida</taxon>
        <taxon>Liliopsida</taxon>
        <taxon>Poales</taxon>
        <taxon>Poaceae</taxon>
        <taxon>PACMAD clade</taxon>
        <taxon>Chloridoideae</taxon>
        <taxon>Cynodonteae</taxon>
        <taxon>Eleusininae</taxon>
        <taxon>Eleusine</taxon>
    </lineage>
</organism>
<dbReference type="Gene3D" id="1.20.910.10">
    <property type="entry name" value="Heme oxygenase-like"/>
    <property type="match status" value="1"/>
</dbReference>
<keyword evidence="5" id="KW-0934">Plastid</keyword>
<reference evidence="7" key="1">
    <citation type="journal article" date="2018" name="DNA Res.">
        <title>Multiple hybrid de novo genome assembly of finger millet, an orphan allotetraploid crop.</title>
        <authorList>
            <person name="Hatakeyama M."/>
            <person name="Aluri S."/>
            <person name="Balachadran M.T."/>
            <person name="Sivarajan S.R."/>
            <person name="Patrignani A."/>
            <person name="Gruter S."/>
            <person name="Poveda L."/>
            <person name="Shimizu-Inatsugi R."/>
            <person name="Baeten J."/>
            <person name="Francoijs K.J."/>
            <person name="Nataraja K.N."/>
            <person name="Reddy Y.A.N."/>
            <person name="Phadnis S."/>
            <person name="Ravikumar R.L."/>
            <person name="Schlapbach R."/>
            <person name="Sreeman S.M."/>
            <person name="Shimizu K.K."/>
        </authorList>
    </citation>
    <scope>NUCLEOTIDE SEQUENCE</scope>
</reference>
<evidence type="ECO:0000256" key="4">
    <source>
        <dbReference type="ARBA" id="ARBA00022531"/>
    </source>
</evidence>
<accession>A0AAV5FVI7</accession>
<keyword evidence="4" id="KW-0602">Photosynthesis</keyword>
<proteinExistence type="inferred from homology"/>
<dbReference type="PANTHER" id="PTHR35703:SF3">
    <property type="entry name" value="IG-LIKE DOMAIN-CONTAINING PROTEIN"/>
    <property type="match status" value="1"/>
</dbReference>